<dbReference type="Proteomes" id="UP000006727">
    <property type="component" value="Chromosome 13"/>
</dbReference>
<reference evidence="2" key="3">
    <citation type="submission" date="2020-12" db="UniProtKB">
        <authorList>
            <consortium name="EnsemblPlants"/>
        </authorList>
    </citation>
    <scope>IDENTIFICATION</scope>
</reference>
<reference evidence="1 3" key="2">
    <citation type="journal article" date="2018" name="Plant J.">
        <title>The Physcomitrella patens chromosome-scale assembly reveals moss genome structure and evolution.</title>
        <authorList>
            <person name="Lang D."/>
            <person name="Ullrich K.K."/>
            <person name="Murat F."/>
            <person name="Fuchs J."/>
            <person name="Jenkins J."/>
            <person name="Haas F.B."/>
            <person name="Piednoel M."/>
            <person name="Gundlach H."/>
            <person name="Van Bel M."/>
            <person name="Meyberg R."/>
            <person name="Vives C."/>
            <person name="Morata J."/>
            <person name="Symeonidi A."/>
            <person name="Hiss M."/>
            <person name="Muchero W."/>
            <person name="Kamisugi Y."/>
            <person name="Saleh O."/>
            <person name="Blanc G."/>
            <person name="Decker E.L."/>
            <person name="van Gessel N."/>
            <person name="Grimwood J."/>
            <person name="Hayes R.D."/>
            <person name="Graham S.W."/>
            <person name="Gunter L.E."/>
            <person name="McDaniel S.F."/>
            <person name="Hoernstein S.N.W."/>
            <person name="Larsson A."/>
            <person name="Li F.W."/>
            <person name="Perroud P.F."/>
            <person name="Phillips J."/>
            <person name="Ranjan P."/>
            <person name="Rokshar D.S."/>
            <person name="Rothfels C.J."/>
            <person name="Schneider L."/>
            <person name="Shu S."/>
            <person name="Stevenson D.W."/>
            <person name="Thummler F."/>
            <person name="Tillich M."/>
            <person name="Villarreal Aguilar J.C."/>
            <person name="Widiez T."/>
            <person name="Wong G.K."/>
            <person name="Wymore A."/>
            <person name="Zhang Y."/>
            <person name="Zimmer A.D."/>
            <person name="Quatrano R.S."/>
            <person name="Mayer K.F.X."/>
            <person name="Goodstein D."/>
            <person name="Casacuberta J.M."/>
            <person name="Vandepoele K."/>
            <person name="Reski R."/>
            <person name="Cuming A.C."/>
            <person name="Tuskan G.A."/>
            <person name="Maumus F."/>
            <person name="Salse J."/>
            <person name="Schmutz J."/>
            <person name="Rensing S.A."/>
        </authorList>
    </citation>
    <scope>NUCLEOTIDE SEQUENCE [LARGE SCALE GENOMIC DNA]</scope>
    <source>
        <strain evidence="2 3">cv. Gransden 2004</strain>
    </source>
</reference>
<sequence length="98" mass="10965">MHIHPKIHHPPTHCSPLHPSIHPSIHSFICTSTHIHIHPTGLSLTTHPSVHPTFNTSILYLIHPSIHPSIHPPTHPFPGSSNILRECVAVCCPFPHRR</sequence>
<evidence type="ECO:0000313" key="2">
    <source>
        <dbReference type="EnsemblPlants" id="PAC:32932031.CDS.1"/>
    </source>
</evidence>
<reference evidence="1 3" key="1">
    <citation type="journal article" date="2008" name="Science">
        <title>The Physcomitrella genome reveals evolutionary insights into the conquest of land by plants.</title>
        <authorList>
            <person name="Rensing S."/>
            <person name="Lang D."/>
            <person name="Zimmer A."/>
            <person name="Terry A."/>
            <person name="Salamov A."/>
            <person name="Shapiro H."/>
            <person name="Nishiyama T."/>
            <person name="Perroud P.-F."/>
            <person name="Lindquist E."/>
            <person name="Kamisugi Y."/>
            <person name="Tanahashi T."/>
            <person name="Sakakibara K."/>
            <person name="Fujita T."/>
            <person name="Oishi K."/>
            <person name="Shin-I T."/>
            <person name="Kuroki Y."/>
            <person name="Toyoda A."/>
            <person name="Suzuki Y."/>
            <person name="Hashimoto A."/>
            <person name="Yamaguchi K."/>
            <person name="Sugano A."/>
            <person name="Kohara Y."/>
            <person name="Fujiyama A."/>
            <person name="Anterola A."/>
            <person name="Aoki S."/>
            <person name="Ashton N."/>
            <person name="Barbazuk W.B."/>
            <person name="Barker E."/>
            <person name="Bennetzen J."/>
            <person name="Bezanilla M."/>
            <person name="Blankenship R."/>
            <person name="Cho S.H."/>
            <person name="Dutcher S."/>
            <person name="Estelle M."/>
            <person name="Fawcett J.A."/>
            <person name="Gundlach H."/>
            <person name="Hanada K."/>
            <person name="Heyl A."/>
            <person name="Hicks K.A."/>
            <person name="Hugh J."/>
            <person name="Lohr M."/>
            <person name="Mayer K."/>
            <person name="Melkozernov A."/>
            <person name="Murata T."/>
            <person name="Nelson D."/>
            <person name="Pils B."/>
            <person name="Prigge M."/>
            <person name="Reiss B."/>
            <person name="Renner T."/>
            <person name="Rombauts S."/>
            <person name="Rushton P."/>
            <person name="Sanderfoot A."/>
            <person name="Schween G."/>
            <person name="Shiu S.-H."/>
            <person name="Stueber K."/>
            <person name="Theodoulou F.L."/>
            <person name="Tu H."/>
            <person name="Van de Peer Y."/>
            <person name="Verrier P.J."/>
            <person name="Waters E."/>
            <person name="Wood A."/>
            <person name="Yang L."/>
            <person name="Cove D."/>
            <person name="Cuming A."/>
            <person name="Hasebe M."/>
            <person name="Lucas S."/>
            <person name="Mishler D.B."/>
            <person name="Reski R."/>
            <person name="Grigoriev I."/>
            <person name="Quatrano R.S."/>
            <person name="Boore J.L."/>
        </authorList>
    </citation>
    <scope>NUCLEOTIDE SEQUENCE [LARGE SCALE GENOMIC DNA]</scope>
    <source>
        <strain evidence="2 3">cv. Gransden 2004</strain>
    </source>
</reference>
<protein>
    <submittedName>
        <fullName evidence="1 2">Uncharacterized protein</fullName>
    </submittedName>
</protein>
<keyword evidence="3" id="KW-1185">Reference proteome</keyword>
<gene>
    <name evidence="1" type="ORF">PHYPA_017429</name>
</gene>
<name>A0A2K1JM37_PHYPA</name>
<proteinExistence type="predicted"/>
<dbReference type="AlphaFoldDB" id="A0A2K1JM37"/>
<dbReference type="InParanoid" id="A0A2K1JM37"/>
<evidence type="ECO:0000313" key="3">
    <source>
        <dbReference type="Proteomes" id="UP000006727"/>
    </source>
</evidence>
<accession>A0A2K1JM37</accession>
<dbReference type="EnsemblPlants" id="Pp3c13_15497V3.1">
    <property type="protein sequence ID" value="PAC:32932031.CDS.1"/>
    <property type="gene ID" value="Pp3c13_15497"/>
</dbReference>
<evidence type="ECO:0000313" key="1">
    <source>
        <dbReference type="EMBL" id="PNR42599.1"/>
    </source>
</evidence>
<organism evidence="1">
    <name type="scientific">Physcomitrium patens</name>
    <name type="common">Spreading-leaved earth moss</name>
    <name type="synonym">Physcomitrella patens</name>
    <dbReference type="NCBI Taxonomy" id="3218"/>
    <lineage>
        <taxon>Eukaryota</taxon>
        <taxon>Viridiplantae</taxon>
        <taxon>Streptophyta</taxon>
        <taxon>Embryophyta</taxon>
        <taxon>Bryophyta</taxon>
        <taxon>Bryophytina</taxon>
        <taxon>Bryopsida</taxon>
        <taxon>Funariidae</taxon>
        <taxon>Funariales</taxon>
        <taxon>Funariaceae</taxon>
        <taxon>Physcomitrium</taxon>
    </lineage>
</organism>
<dbReference type="EMBL" id="ABEU02000013">
    <property type="protein sequence ID" value="PNR42599.1"/>
    <property type="molecule type" value="Genomic_DNA"/>
</dbReference>
<dbReference type="Gramene" id="Pp3c13_15497V3.1">
    <property type="protein sequence ID" value="PAC:32932031.CDS.1"/>
    <property type="gene ID" value="Pp3c13_15497"/>
</dbReference>